<proteinExistence type="inferred from homology"/>
<sequence>MKDLDAFRRWLAGINDLMNAMSVLNWDARVTMPPGGGETRARQLGTLAEVIRERFSSDTTHRLLDAAEKEVATLPDDAYKVRELRQAREALGVLARVPPELSAELVRLGSVAQPIWAEAKANKDFVRFAPSLEKMVSLTRELAEAIGYDAHPYDALLKQYEPGMTAAGLNTLFTELRGSLLPLLKRIQGSPARAPTHIFDQTFPKALQRAFALNIAEQFGFDPNRGRVDESHHPFEISFTRNDVRMTTRYNERYLPGAIFGLFHETGHALYEQNVDPSLTRTVLATDLLGMYAVGGTSFGLHESQSRLWENMVGRSLTFWQNHFGALQATFPDQLSGVDAETFYHAVNDVKPSLIRVEADEVTYNLHIMLRTELELGLMDGTIAVRELPEVWNAKMQDYLGLTPPDDSAGVLQDIHWSHGHIGTFPTYTLGNVMAAQFLEAAKAQVPGLTASLKAADYAPLREWLTENLYRHGRAYTAAELLRRSTGGTLDAGPFTSYLNDKYEALYPER</sequence>
<organism evidence="4">
    <name type="scientific">uncultured Truepera sp</name>
    <dbReference type="NCBI Taxonomy" id="543023"/>
    <lineage>
        <taxon>Bacteria</taxon>
        <taxon>Thermotogati</taxon>
        <taxon>Deinococcota</taxon>
        <taxon>Deinococci</taxon>
        <taxon>Trueperales</taxon>
        <taxon>Trueperaceae</taxon>
        <taxon>Truepera</taxon>
        <taxon>environmental samples</taxon>
    </lineage>
</organism>
<feature type="active site" description="Proton donor/acceptor" evidence="3">
    <location>
        <position position="265"/>
    </location>
</feature>
<keyword evidence="1 2" id="KW-0479">Metal-binding</keyword>
<reference evidence="4" key="1">
    <citation type="submission" date="2020-02" db="EMBL/GenBank/DDBJ databases">
        <authorList>
            <person name="Meier V. D."/>
        </authorList>
    </citation>
    <scope>NUCLEOTIDE SEQUENCE</scope>
    <source>
        <strain evidence="4">AVDCRST_MAG86</strain>
    </source>
</reference>
<dbReference type="PANTHER" id="PTHR34217">
    <property type="entry name" value="METAL-DEPENDENT CARBOXYPEPTIDASE"/>
    <property type="match status" value="1"/>
</dbReference>
<dbReference type="GO" id="GO:0046872">
    <property type="term" value="F:metal ion binding"/>
    <property type="evidence" value="ECO:0007669"/>
    <property type="project" value="UniProtKB-KW"/>
</dbReference>
<feature type="binding site" evidence="2">
    <location>
        <position position="303"/>
    </location>
    <ligand>
        <name>Zn(2+)</name>
        <dbReference type="ChEBI" id="CHEBI:29105"/>
        <note>catalytic</note>
    </ligand>
</feature>
<dbReference type="PIRSF" id="PIRSF006615">
    <property type="entry name" value="Zn_crbxpep_Taq"/>
    <property type="match status" value="1"/>
</dbReference>
<keyword evidence="1" id="KW-0482">Metalloprotease</keyword>
<keyword evidence="2" id="KW-0862">Zinc</keyword>
<protein>
    <recommendedName>
        <fullName evidence="1">Metal-dependent carboxypeptidase</fullName>
        <ecNumber evidence="1">3.4.17.19</ecNumber>
    </recommendedName>
</protein>
<dbReference type="CDD" id="cd06460">
    <property type="entry name" value="M32_Taq"/>
    <property type="match status" value="1"/>
</dbReference>
<dbReference type="EMBL" id="CADCWP010000265">
    <property type="protein sequence ID" value="CAA9581832.1"/>
    <property type="molecule type" value="Genomic_DNA"/>
</dbReference>
<evidence type="ECO:0000313" key="4">
    <source>
        <dbReference type="EMBL" id="CAA9581832.1"/>
    </source>
</evidence>
<dbReference type="AlphaFoldDB" id="A0A6J4VLV7"/>
<accession>A0A6J4VLV7</accession>
<comment type="similarity">
    <text evidence="1">Belongs to the peptidase M32 family.</text>
</comment>
<keyword evidence="1 4" id="KW-0378">Hydrolase</keyword>
<feature type="binding site" evidence="2">
    <location>
        <position position="264"/>
    </location>
    <ligand>
        <name>Zn(2+)</name>
        <dbReference type="ChEBI" id="CHEBI:29105"/>
        <note>catalytic</note>
    </ligand>
</feature>
<dbReference type="Pfam" id="PF02074">
    <property type="entry name" value="Peptidase_M32"/>
    <property type="match status" value="1"/>
</dbReference>
<dbReference type="Gene3D" id="1.10.1370.30">
    <property type="match status" value="1"/>
</dbReference>
<dbReference type="PROSITE" id="PS52034">
    <property type="entry name" value="PEPTIDASE_M32"/>
    <property type="match status" value="1"/>
</dbReference>
<keyword evidence="1" id="KW-0645">Protease</keyword>
<dbReference type="PANTHER" id="PTHR34217:SF1">
    <property type="entry name" value="CARBOXYPEPTIDASE 1"/>
    <property type="match status" value="1"/>
</dbReference>
<gene>
    <name evidence="4" type="ORF">AVDCRST_MAG86-3247</name>
</gene>
<dbReference type="SUPFAM" id="SSF55486">
    <property type="entry name" value="Metalloproteases ('zincins'), catalytic domain"/>
    <property type="match status" value="1"/>
</dbReference>
<evidence type="ECO:0000256" key="3">
    <source>
        <dbReference type="PIRSR" id="PIRSR006615-2"/>
    </source>
</evidence>
<evidence type="ECO:0000256" key="2">
    <source>
        <dbReference type="PIRSR" id="PIRSR006615-1"/>
    </source>
</evidence>
<evidence type="ECO:0000256" key="1">
    <source>
        <dbReference type="PIRNR" id="PIRNR006615"/>
    </source>
</evidence>
<comment type="cofactor">
    <cofactor evidence="2">
        <name>Zn(2+)</name>
        <dbReference type="ChEBI" id="CHEBI:29105"/>
    </cofactor>
    <text evidence="2">Binds 1 zinc ion per subunit.</text>
</comment>
<dbReference type="GO" id="GO:0006508">
    <property type="term" value="P:proteolysis"/>
    <property type="evidence" value="ECO:0007669"/>
    <property type="project" value="UniProtKB-UniRule"/>
</dbReference>
<comment type="catalytic activity">
    <reaction evidence="1">
        <text>Release of a C-terminal amino acid with broad specificity, except for -Pro.</text>
        <dbReference type="EC" id="3.4.17.19"/>
    </reaction>
</comment>
<feature type="binding site" evidence="2">
    <location>
        <position position="268"/>
    </location>
    <ligand>
        <name>Zn(2+)</name>
        <dbReference type="ChEBI" id="CHEBI:29105"/>
        <note>catalytic</note>
    </ligand>
</feature>
<comment type="function">
    <text evidence="1">Broad specificity carboxypetidase that releases amino acids sequentially from the C-terminus, including neutral, aromatic, polar and basic residues.</text>
</comment>
<dbReference type="EC" id="3.4.17.19" evidence="1"/>
<dbReference type="InterPro" id="IPR001333">
    <property type="entry name" value="Peptidase_M32_Taq"/>
</dbReference>
<dbReference type="GO" id="GO:0004181">
    <property type="term" value="F:metallocarboxypeptidase activity"/>
    <property type="evidence" value="ECO:0007669"/>
    <property type="project" value="UniProtKB-UniRule"/>
</dbReference>
<name>A0A6J4VLV7_9DEIN</name>
<dbReference type="PRINTS" id="PR00998">
    <property type="entry name" value="CRBOXYPTASET"/>
</dbReference>
<keyword evidence="1 4" id="KW-0121">Carboxypeptidase</keyword>